<reference evidence="6 7" key="1">
    <citation type="submission" date="2020-02" db="EMBL/GenBank/DDBJ databases">
        <title>Comparative genomics of sulfur disproportionating microorganisms.</title>
        <authorList>
            <person name="Ward L.M."/>
            <person name="Bertran E."/>
            <person name="Johnston D.T."/>
        </authorList>
    </citation>
    <scope>NUCLEOTIDE SEQUENCE [LARGE SCALE GENOMIC DNA]</scope>
    <source>
        <strain evidence="6 7">DSM 100025</strain>
    </source>
</reference>
<evidence type="ECO:0000256" key="2">
    <source>
        <dbReference type="ARBA" id="ARBA00009320"/>
    </source>
</evidence>
<dbReference type="InterPro" id="IPR005801">
    <property type="entry name" value="ADC_synthase"/>
</dbReference>
<dbReference type="InterPro" id="IPR005802">
    <property type="entry name" value="ADC_synth_comp_1"/>
</dbReference>
<dbReference type="PANTHER" id="PTHR11236:SF50">
    <property type="entry name" value="AMINODEOXYCHORISMATE SYNTHASE COMPONENT 1"/>
    <property type="match status" value="1"/>
</dbReference>
<dbReference type="GO" id="GO:0046820">
    <property type="term" value="F:4-amino-4-deoxychorismate synthase activity"/>
    <property type="evidence" value="ECO:0007669"/>
    <property type="project" value="UniProtKB-EC"/>
</dbReference>
<gene>
    <name evidence="6" type="primary">pabB</name>
    <name evidence="6" type="ORF">G3N55_10830</name>
</gene>
<dbReference type="InterPro" id="IPR036038">
    <property type="entry name" value="Aminotransferase-like"/>
</dbReference>
<dbReference type="SUPFAM" id="SSF56752">
    <property type="entry name" value="D-aminoacid aminotransferase-like PLP-dependent enzymes"/>
    <property type="match status" value="1"/>
</dbReference>
<dbReference type="Proteomes" id="UP000469346">
    <property type="component" value="Unassembled WGS sequence"/>
</dbReference>
<evidence type="ECO:0000256" key="1">
    <source>
        <dbReference type="ARBA" id="ARBA00001933"/>
    </source>
</evidence>
<dbReference type="InterPro" id="IPR018300">
    <property type="entry name" value="Aminotrans_IV_CS"/>
</dbReference>
<dbReference type="PRINTS" id="PR00095">
    <property type="entry name" value="ANTSNTHASEI"/>
</dbReference>
<dbReference type="GO" id="GO:0009396">
    <property type="term" value="P:folic acid-containing compound biosynthetic process"/>
    <property type="evidence" value="ECO:0007669"/>
    <property type="project" value="InterPro"/>
</dbReference>
<dbReference type="InterPro" id="IPR015890">
    <property type="entry name" value="Chorismate_C"/>
</dbReference>
<keyword evidence="7" id="KW-1185">Reference proteome</keyword>
<dbReference type="InterPro" id="IPR019999">
    <property type="entry name" value="Anth_synth_I-like"/>
</dbReference>
<comment type="similarity">
    <text evidence="2">Belongs to the class-IV pyridoxal-phosphate-dependent aminotransferase family.</text>
</comment>
<evidence type="ECO:0000256" key="4">
    <source>
        <dbReference type="RuleBase" id="RU004516"/>
    </source>
</evidence>
<dbReference type="InterPro" id="IPR043131">
    <property type="entry name" value="BCAT-like_N"/>
</dbReference>
<protein>
    <submittedName>
        <fullName evidence="6">Aminodeoxychorismate synthase component I</fullName>
        <ecNumber evidence="6">2.6.1.85</ecNumber>
    </submittedName>
</protein>
<organism evidence="6 7">
    <name type="scientific">Dissulfurirhabdus thermomarina</name>
    <dbReference type="NCBI Taxonomy" id="1765737"/>
    <lineage>
        <taxon>Bacteria</taxon>
        <taxon>Deltaproteobacteria</taxon>
        <taxon>Dissulfurirhabdaceae</taxon>
        <taxon>Dissulfurirhabdus</taxon>
    </lineage>
</organism>
<dbReference type="PANTHER" id="PTHR11236">
    <property type="entry name" value="AMINOBENZOATE/ANTHRANILATE SYNTHASE"/>
    <property type="match status" value="1"/>
</dbReference>
<dbReference type="Pfam" id="PF00425">
    <property type="entry name" value="Chorismate_bind"/>
    <property type="match status" value="1"/>
</dbReference>
<dbReference type="EMBL" id="JAAGRR010000152">
    <property type="protein sequence ID" value="NDY43332.1"/>
    <property type="molecule type" value="Genomic_DNA"/>
</dbReference>
<sequence>MEREPYVTGALYPLDVVPLLERLREEPAYVLLETARIAGDDRRSFLFRRPEAVLTASGPEDLPAFFAAVERALARGRYLAGWWAYEWGYALEPKLHGLLDRRRPAGPLAWLGVFPEPEVFVHAPDGPAFPGPVPDLRGRIGPLALNVDPAAYAEAIGEVQERIAAGETYQVNYTLKGRFSYRGDPEALYLALRAQQAVSYAAVVRDGDRWILSLSPELFLRRRGARVTTRPMKGTAGRGRTTAEDREIARRLAADGKNRAENVMIVDLLRNDIGRLCPPGGVAVPELFTVERYETLFQMTSRIDGRLRPGVSWEALLRAAFPCGSVTGAPKLRTMEIIADLEREPRGVYTGAVGYLGPGGEGTLNVAIRTVVLEGGMGEIGIGSGVTAGSDTGAEYEECRVKAAFVTRRRPAFALVETLRWDPPGGGVKTPAGGYSDLEAHLARLADSAHYFGFRWRPSAVRRALAEAAGALDPGAGPHRVRLRYTFEGRAEVTSAPLGAGLREPLAVGLSPEPVRSDDPFLFHKTTHRPLYEREAARARAAGLDECLFVNERGEVTEGTFTNLFLPLEDGRLATPPAGAGLLGGVLRQGLLAAGRAVEQALTPADLERAPAFYVGNSVRGLLRARWQGPF</sequence>
<dbReference type="InterPro" id="IPR043132">
    <property type="entry name" value="BCAT-like_C"/>
</dbReference>
<dbReference type="Gene3D" id="3.20.10.10">
    <property type="entry name" value="D-amino Acid Aminotransferase, subunit A, domain 2"/>
    <property type="match status" value="1"/>
</dbReference>
<dbReference type="Gene3D" id="3.30.470.10">
    <property type="match status" value="1"/>
</dbReference>
<dbReference type="AlphaFoldDB" id="A0A6N9TPX2"/>
<proteinExistence type="inferred from homology"/>
<dbReference type="GO" id="GO:0000162">
    <property type="term" value="P:L-tryptophan biosynthetic process"/>
    <property type="evidence" value="ECO:0007669"/>
    <property type="project" value="TreeGrafter"/>
</dbReference>
<accession>A0A6N9TPX2</accession>
<evidence type="ECO:0000313" key="7">
    <source>
        <dbReference type="Proteomes" id="UP000469346"/>
    </source>
</evidence>
<dbReference type="InterPro" id="IPR001544">
    <property type="entry name" value="Aminotrans_IV"/>
</dbReference>
<name>A0A6N9TPX2_DISTH</name>
<evidence type="ECO:0000259" key="5">
    <source>
        <dbReference type="Pfam" id="PF00425"/>
    </source>
</evidence>
<evidence type="ECO:0000313" key="6">
    <source>
        <dbReference type="EMBL" id="NDY43332.1"/>
    </source>
</evidence>
<keyword evidence="6" id="KW-0808">Transferase</keyword>
<comment type="cofactor">
    <cofactor evidence="1 4">
        <name>pyridoxal 5'-phosphate</name>
        <dbReference type="ChEBI" id="CHEBI:597326"/>
    </cofactor>
</comment>
<dbReference type="Pfam" id="PF01063">
    <property type="entry name" value="Aminotran_4"/>
    <property type="match status" value="1"/>
</dbReference>
<dbReference type="NCBIfam" id="TIGR00553">
    <property type="entry name" value="pabB"/>
    <property type="match status" value="1"/>
</dbReference>
<dbReference type="PROSITE" id="PS00770">
    <property type="entry name" value="AA_TRANSFER_CLASS_4"/>
    <property type="match status" value="1"/>
</dbReference>
<keyword evidence="3 4" id="KW-0663">Pyridoxal phosphate</keyword>
<feature type="domain" description="Chorismate-utilising enzyme C-terminal" evidence="5">
    <location>
        <begin position="150"/>
        <end position="402"/>
    </location>
</feature>
<dbReference type="RefSeq" id="WP_163299441.1">
    <property type="nucleotide sequence ID" value="NZ_JAAGRR010000152.1"/>
</dbReference>
<comment type="caution">
    <text evidence="6">The sequence shown here is derived from an EMBL/GenBank/DDBJ whole genome shotgun (WGS) entry which is preliminary data.</text>
</comment>
<evidence type="ECO:0000256" key="3">
    <source>
        <dbReference type="ARBA" id="ARBA00022898"/>
    </source>
</evidence>
<dbReference type="EC" id="2.6.1.85" evidence="6"/>
<keyword evidence="6" id="KW-0032">Aminotransferase</keyword>
<dbReference type="SUPFAM" id="SSF56322">
    <property type="entry name" value="ADC synthase"/>
    <property type="match status" value="1"/>
</dbReference>
<dbReference type="Gene3D" id="3.60.120.10">
    <property type="entry name" value="Anthranilate synthase"/>
    <property type="match status" value="1"/>
</dbReference>